<dbReference type="OrthoDB" id="196547at2759"/>
<proteinExistence type="predicted"/>
<evidence type="ECO:0000256" key="1">
    <source>
        <dbReference type="SAM" id="MobiDB-lite"/>
    </source>
</evidence>
<dbReference type="EMBL" id="KZ345690">
    <property type="protein sequence ID" value="PIO72390.1"/>
    <property type="molecule type" value="Genomic_DNA"/>
</dbReference>
<feature type="region of interest" description="Disordered" evidence="1">
    <location>
        <begin position="1"/>
        <end position="25"/>
    </location>
</feature>
<gene>
    <name evidence="2" type="ORF">TELCIR_05692</name>
</gene>
<dbReference type="Proteomes" id="UP000230423">
    <property type="component" value="Unassembled WGS sequence"/>
</dbReference>
<evidence type="ECO:0000313" key="3">
    <source>
        <dbReference type="Proteomes" id="UP000230423"/>
    </source>
</evidence>
<sequence>MSMFDPNAKTDRQPPPMPDPTGVEYPRAASWASGSCAAVLKDEKGNRLEYLFVFVGNIEFIRRSEIMLGPVVDQH</sequence>
<protein>
    <submittedName>
        <fullName evidence="2">Uncharacterized protein</fullName>
    </submittedName>
</protein>
<keyword evidence="3" id="KW-1185">Reference proteome</keyword>
<dbReference type="AlphaFoldDB" id="A0A2G9USB0"/>
<organism evidence="2 3">
    <name type="scientific">Teladorsagia circumcincta</name>
    <name type="common">Brown stomach worm</name>
    <name type="synonym">Ostertagia circumcincta</name>
    <dbReference type="NCBI Taxonomy" id="45464"/>
    <lineage>
        <taxon>Eukaryota</taxon>
        <taxon>Metazoa</taxon>
        <taxon>Ecdysozoa</taxon>
        <taxon>Nematoda</taxon>
        <taxon>Chromadorea</taxon>
        <taxon>Rhabditida</taxon>
        <taxon>Rhabditina</taxon>
        <taxon>Rhabditomorpha</taxon>
        <taxon>Strongyloidea</taxon>
        <taxon>Trichostrongylidae</taxon>
        <taxon>Teladorsagia</taxon>
    </lineage>
</organism>
<evidence type="ECO:0000313" key="2">
    <source>
        <dbReference type="EMBL" id="PIO72390.1"/>
    </source>
</evidence>
<reference evidence="2 3" key="1">
    <citation type="submission" date="2015-09" db="EMBL/GenBank/DDBJ databases">
        <title>Draft genome of the parasitic nematode Teladorsagia circumcincta isolate WARC Sus (inbred).</title>
        <authorList>
            <person name="Mitreva M."/>
        </authorList>
    </citation>
    <scope>NUCLEOTIDE SEQUENCE [LARGE SCALE GENOMIC DNA]</scope>
    <source>
        <strain evidence="2 3">S</strain>
    </source>
</reference>
<name>A0A2G9USB0_TELCI</name>
<accession>A0A2G9USB0</accession>